<organism evidence="3 4">
    <name type="scientific">Euplotes crassus</name>
    <dbReference type="NCBI Taxonomy" id="5936"/>
    <lineage>
        <taxon>Eukaryota</taxon>
        <taxon>Sar</taxon>
        <taxon>Alveolata</taxon>
        <taxon>Ciliophora</taxon>
        <taxon>Intramacronucleata</taxon>
        <taxon>Spirotrichea</taxon>
        <taxon>Hypotrichia</taxon>
        <taxon>Euplotida</taxon>
        <taxon>Euplotidae</taxon>
        <taxon>Moneuplotes</taxon>
    </lineage>
</organism>
<proteinExistence type="predicted"/>
<dbReference type="Proteomes" id="UP001295684">
    <property type="component" value="Unassembled WGS sequence"/>
</dbReference>
<dbReference type="EMBL" id="CAMPGE010016106">
    <property type="protein sequence ID" value="CAI2374682.1"/>
    <property type="molecule type" value="Genomic_DNA"/>
</dbReference>
<keyword evidence="4" id="KW-1185">Reference proteome</keyword>
<accession>A0AAD1XL50</accession>
<evidence type="ECO:0000313" key="3">
    <source>
        <dbReference type="EMBL" id="CAI2374682.1"/>
    </source>
</evidence>
<gene>
    <name evidence="3" type="ORF">ECRASSUSDP1_LOCUS16039</name>
</gene>
<feature type="coiled-coil region" evidence="1">
    <location>
        <begin position="235"/>
        <end position="269"/>
    </location>
</feature>
<comment type="caution">
    <text evidence="3">The sequence shown here is derived from an EMBL/GenBank/DDBJ whole genome shotgun (WGS) entry which is preliminary data.</text>
</comment>
<evidence type="ECO:0000256" key="2">
    <source>
        <dbReference type="SAM" id="MobiDB-lite"/>
    </source>
</evidence>
<protein>
    <submittedName>
        <fullName evidence="3">Uncharacterized protein</fullName>
    </submittedName>
</protein>
<keyword evidence="1" id="KW-0175">Coiled coil</keyword>
<evidence type="ECO:0000256" key="1">
    <source>
        <dbReference type="SAM" id="Coils"/>
    </source>
</evidence>
<evidence type="ECO:0000313" key="4">
    <source>
        <dbReference type="Proteomes" id="UP001295684"/>
    </source>
</evidence>
<sequence length="276" mass="32117">MDRLDNSQDRSYGDHNRSFTGLTGNQKHGLHDAKKNITSDLYNAEISAINVDMTGHDVTNRYDPYEDNSVIEEEKGQHPGDKAYDILGLGISCDDQPEILHTEKSKRNKINKLFKKKKLKKIKFDTEIAVNDDGNQLVKGDDIIQRFQSDHFEKNKGLVPVDYNAANTQISENMHHSKDNKRRTEKKNQTVFTLQENLVTEEPRIRGGVVTNLTTTDMRMRNKNIYYTENPQLMKNELKRLRKRTKDAIQEKKRKARLFENCRKELEESIDPSFFD</sequence>
<dbReference type="AlphaFoldDB" id="A0AAD1XL50"/>
<name>A0AAD1XL50_EUPCR</name>
<feature type="region of interest" description="Disordered" evidence="2">
    <location>
        <begin position="1"/>
        <end position="30"/>
    </location>
</feature>
<feature type="compositionally biased region" description="Basic and acidic residues" evidence="2">
    <location>
        <begin position="1"/>
        <end position="17"/>
    </location>
</feature>
<reference evidence="3" key="1">
    <citation type="submission" date="2023-07" db="EMBL/GenBank/DDBJ databases">
        <authorList>
            <consortium name="AG Swart"/>
            <person name="Singh M."/>
            <person name="Singh A."/>
            <person name="Seah K."/>
            <person name="Emmerich C."/>
        </authorList>
    </citation>
    <scope>NUCLEOTIDE SEQUENCE</scope>
    <source>
        <strain evidence="3">DP1</strain>
    </source>
</reference>